<keyword evidence="3" id="KW-0808">Transferase</keyword>
<dbReference type="Pfam" id="PF02388">
    <property type="entry name" value="FemAB"/>
    <property type="match status" value="1"/>
</dbReference>
<sequence>MFLSIYVNRVRIFLRVERGRNMKFVHLTKDEFDSFEEKCPDSTFWQTSAMGIYKEKQGCSLQFVGVKEADMILAASCIIGYPTIGKMYIYHALRGFLIDYTNEDLLRFFVTELKKDLQQQNGIYLHFNPYVQYVQRDKDANLVESGFNNQKIIDTFIDLGCSHKGFSRGFDITTEPRWTMVLDLKDKDAPTLLKEMDQQTRWSINRSLKYPIHVKTLEKKDFYLFKDMLDATSKRRHFDSYPLSYFEDMHDLFGKDTIELVMACLNVEELKESLTKERQDYIDEKTEIEKKLEELPNSKKFTKKLKVAQEGIDLTTKKIQEANELKKQYGSELYLAGAMFVWKNNEAIYLLSASDENLKKFMGPYAIQWRQIQKALDKHMTRYNFYGTSGIFDKSADDYGVYEFKKGFNAHVEELIGDFELVLDKKRDLVYRSMKKAQAVLNKG</sequence>
<evidence type="ECO:0000256" key="2">
    <source>
        <dbReference type="ARBA" id="ARBA00022490"/>
    </source>
</evidence>
<dbReference type="Gene3D" id="1.20.58.90">
    <property type="match status" value="1"/>
</dbReference>
<evidence type="ECO:0000256" key="7">
    <source>
        <dbReference type="ARBA" id="ARBA00023316"/>
    </source>
</evidence>
<keyword evidence="6" id="KW-0012">Acyltransferase</keyword>
<keyword evidence="10" id="KW-1185">Reference proteome</keyword>
<gene>
    <name evidence="9" type="ORF">B5F14_06805</name>
</gene>
<dbReference type="Proteomes" id="UP000195447">
    <property type="component" value="Unassembled WGS sequence"/>
</dbReference>
<keyword evidence="4" id="KW-0133">Cell shape</keyword>
<dbReference type="InterPro" id="IPR003447">
    <property type="entry name" value="FEMABX"/>
</dbReference>
<dbReference type="GO" id="GO:0071555">
    <property type="term" value="P:cell wall organization"/>
    <property type="evidence" value="ECO:0007669"/>
    <property type="project" value="UniProtKB-KW"/>
</dbReference>
<evidence type="ECO:0000256" key="8">
    <source>
        <dbReference type="SAM" id="Coils"/>
    </source>
</evidence>
<evidence type="ECO:0000313" key="10">
    <source>
        <dbReference type="Proteomes" id="UP000195447"/>
    </source>
</evidence>
<name>A0A1Y4LT30_9FIRM</name>
<proteinExistence type="inferred from homology"/>
<evidence type="ECO:0000256" key="4">
    <source>
        <dbReference type="ARBA" id="ARBA00022960"/>
    </source>
</evidence>
<accession>A0A1Y4LT30</accession>
<keyword evidence="2" id="KW-0963">Cytoplasm</keyword>
<evidence type="ECO:0000256" key="5">
    <source>
        <dbReference type="ARBA" id="ARBA00022984"/>
    </source>
</evidence>
<evidence type="ECO:0000256" key="3">
    <source>
        <dbReference type="ARBA" id="ARBA00022679"/>
    </source>
</evidence>
<dbReference type="InterPro" id="IPR050644">
    <property type="entry name" value="PG_Glycine_Bridge_Synth"/>
</dbReference>
<comment type="similarity">
    <text evidence="1">Belongs to the FemABX family.</text>
</comment>
<evidence type="ECO:0000256" key="1">
    <source>
        <dbReference type="ARBA" id="ARBA00009943"/>
    </source>
</evidence>
<evidence type="ECO:0000313" key="9">
    <source>
        <dbReference type="EMBL" id="OUP59794.1"/>
    </source>
</evidence>
<keyword evidence="7" id="KW-0961">Cell wall biogenesis/degradation</keyword>
<evidence type="ECO:0000256" key="6">
    <source>
        <dbReference type="ARBA" id="ARBA00023315"/>
    </source>
</evidence>
<feature type="coiled-coil region" evidence="8">
    <location>
        <begin position="264"/>
        <end position="291"/>
    </location>
</feature>
<organism evidence="9 10">
    <name type="scientific">Faecalitalea cylindroides</name>
    <dbReference type="NCBI Taxonomy" id="39483"/>
    <lineage>
        <taxon>Bacteria</taxon>
        <taxon>Bacillati</taxon>
        <taxon>Bacillota</taxon>
        <taxon>Erysipelotrichia</taxon>
        <taxon>Erysipelotrichales</taxon>
        <taxon>Erysipelotrichaceae</taxon>
        <taxon>Faecalitalea</taxon>
    </lineage>
</organism>
<dbReference type="PROSITE" id="PS51191">
    <property type="entry name" value="FEMABX"/>
    <property type="match status" value="1"/>
</dbReference>
<dbReference type="SUPFAM" id="SSF55729">
    <property type="entry name" value="Acyl-CoA N-acyltransferases (Nat)"/>
    <property type="match status" value="2"/>
</dbReference>
<dbReference type="Gene3D" id="3.40.630.30">
    <property type="match status" value="2"/>
</dbReference>
<dbReference type="GO" id="GO:0009252">
    <property type="term" value="P:peptidoglycan biosynthetic process"/>
    <property type="evidence" value="ECO:0007669"/>
    <property type="project" value="UniProtKB-KW"/>
</dbReference>
<dbReference type="GO" id="GO:0016755">
    <property type="term" value="F:aminoacyltransferase activity"/>
    <property type="evidence" value="ECO:0007669"/>
    <property type="project" value="InterPro"/>
</dbReference>
<dbReference type="GO" id="GO:0008360">
    <property type="term" value="P:regulation of cell shape"/>
    <property type="evidence" value="ECO:0007669"/>
    <property type="project" value="UniProtKB-KW"/>
</dbReference>
<dbReference type="InterPro" id="IPR016181">
    <property type="entry name" value="Acyl_CoA_acyltransferase"/>
</dbReference>
<keyword evidence="8" id="KW-0175">Coiled coil</keyword>
<dbReference type="PANTHER" id="PTHR36174:SF2">
    <property type="entry name" value="AMINOACYLTRANSFERASE FEMA"/>
    <property type="match status" value="1"/>
</dbReference>
<dbReference type="EMBL" id="NFKM01000012">
    <property type="protein sequence ID" value="OUP59794.1"/>
    <property type="molecule type" value="Genomic_DNA"/>
</dbReference>
<dbReference type="PANTHER" id="PTHR36174">
    <property type="entry name" value="LIPID II:GLYCINE GLYCYLTRANSFERASE"/>
    <property type="match status" value="1"/>
</dbReference>
<dbReference type="AlphaFoldDB" id="A0A1Y4LT30"/>
<keyword evidence="5" id="KW-0573">Peptidoglycan synthesis</keyword>
<comment type="caution">
    <text evidence="9">The sequence shown here is derived from an EMBL/GenBank/DDBJ whole genome shotgun (WGS) entry which is preliminary data.</text>
</comment>
<reference evidence="10" key="1">
    <citation type="submission" date="2017-04" db="EMBL/GenBank/DDBJ databases">
        <title>Function of individual gut microbiota members based on whole genome sequencing of pure cultures obtained from chicken caecum.</title>
        <authorList>
            <person name="Medvecky M."/>
            <person name="Cejkova D."/>
            <person name="Polansky O."/>
            <person name="Karasova D."/>
            <person name="Kubasova T."/>
            <person name="Cizek A."/>
            <person name="Rychlik I."/>
        </authorList>
    </citation>
    <scope>NUCLEOTIDE SEQUENCE [LARGE SCALE GENOMIC DNA]</scope>
    <source>
        <strain evidence="10">An178</strain>
    </source>
</reference>
<protein>
    <submittedName>
        <fullName evidence="9">Uncharacterized protein</fullName>
    </submittedName>
</protein>